<dbReference type="EMBL" id="AP013035">
    <property type="protein sequence ID" value="BAT72283.1"/>
    <property type="molecule type" value="Genomic_DNA"/>
</dbReference>
<protein>
    <recommendedName>
        <fullName evidence="3">Alginate export domain-containing protein</fullName>
    </recommendedName>
</protein>
<organism evidence="1 2">
    <name type="scientific">Thermosulfidibacter takaii (strain DSM 17441 / JCM 13301 / NBRC 103674 / ABI70S6)</name>
    <dbReference type="NCBI Taxonomy" id="1298851"/>
    <lineage>
        <taxon>Bacteria</taxon>
        <taxon>Pseudomonadati</taxon>
        <taxon>Thermosulfidibacterota</taxon>
        <taxon>Thermosulfidibacteria</taxon>
        <taxon>Thermosulfidibacterales</taxon>
        <taxon>Thermosulfidibacteraceae</taxon>
    </lineage>
</organism>
<evidence type="ECO:0000313" key="2">
    <source>
        <dbReference type="Proteomes" id="UP000063234"/>
    </source>
</evidence>
<dbReference type="OrthoDB" id="9766227at2"/>
<dbReference type="Proteomes" id="UP000063234">
    <property type="component" value="Chromosome"/>
</dbReference>
<evidence type="ECO:0008006" key="3">
    <source>
        <dbReference type="Google" id="ProtNLM"/>
    </source>
</evidence>
<evidence type="ECO:0000313" key="1">
    <source>
        <dbReference type="EMBL" id="BAT72283.1"/>
    </source>
</evidence>
<keyword evidence="2" id="KW-1185">Reference proteome</keyword>
<accession>A0A0S3QVD0</accession>
<dbReference type="AlphaFoldDB" id="A0A0S3QVD0"/>
<dbReference type="KEGG" id="ttk:TST_1497"/>
<name>A0A0S3QVD0_THET7</name>
<dbReference type="RefSeq" id="WP_068550319.1">
    <property type="nucleotide sequence ID" value="NZ_AP013035.1"/>
</dbReference>
<reference evidence="2" key="1">
    <citation type="journal article" date="2018" name="Science">
        <title>A primordial and reversible TCA cycle in a facultatively chemolithoautotrophic thermophile.</title>
        <authorList>
            <person name="Nunoura T."/>
            <person name="Chikaraishi Y."/>
            <person name="Izaki R."/>
            <person name="Suwa T."/>
            <person name="Sato T."/>
            <person name="Harada T."/>
            <person name="Mori K."/>
            <person name="Kato Y."/>
            <person name="Miyazaki M."/>
            <person name="Shimamura S."/>
            <person name="Yanagawa K."/>
            <person name="Shuto A."/>
            <person name="Ohkouchi N."/>
            <person name="Fujita N."/>
            <person name="Takaki Y."/>
            <person name="Atomi H."/>
            <person name="Takai K."/>
        </authorList>
    </citation>
    <scope>NUCLEOTIDE SEQUENCE [LARGE SCALE GENOMIC DNA]</scope>
    <source>
        <strain evidence="2">DSM 17441 / JCM 13301 / NBRC 103674 / ABI70S6</strain>
    </source>
</reference>
<dbReference type="SUPFAM" id="SSF56935">
    <property type="entry name" value="Porins"/>
    <property type="match status" value="1"/>
</dbReference>
<gene>
    <name evidence="1" type="ORF">TST_1497</name>
</gene>
<proteinExistence type="predicted"/>
<sequence>MSRKFAWLMSVLFVLSLVTVSTAGVLSVRVPTKSGIEARFGMVELFTVNWAKNYDFNDDEPDPAWVGDPEGLVRDNYMSHMVYFPIDFVKQDQWRAHVLLSYKGSDFDQGKDANFDKKYNGVDYDRWRVERAYFEFKLNFLPVNAWLGVGHDIWTLDREGGAMVYFDDDPGIRFYGNAGKFTWDMKYIRKAEQTDEASLGTDSNRDVLALKLGYDFGEAFKPHVFFAWDRNGAISPVSSAVDLGSWDVYYLGANAVGKVGPVMYQAEFVWETGEVDLTSTGEAEYGEDNYDVNAWAALLNLQVNLAEYVPSLNKFVVGLGGVYYSGDDDANDDDLEGFTGVTNAMRFFKPWSMGTLPVHGANQQPVVGNTIYSWNPVSWGVGPSTGGVVGAGGAHGDNPGLIAGVFTIDWVPAKKWAIKAMVKYLRWDDTDTIEAALGTDKDIDEEIGWETDLMISYKIYSNVTLFGGISCLFPGNGIDDINDVKYGDSDSDVAYHGQLGVKFVF</sequence>